<evidence type="ECO:0000259" key="1">
    <source>
        <dbReference type="Pfam" id="PF00149"/>
    </source>
</evidence>
<dbReference type="PANTHER" id="PTHR31302">
    <property type="entry name" value="TRANSMEMBRANE PROTEIN WITH METALLOPHOSPHOESTERASE DOMAIN-RELATED"/>
    <property type="match status" value="1"/>
</dbReference>
<feature type="domain" description="Calcineurin-like phosphoesterase" evidence="1">
    <location>
        <begin position="2"/>
        <end position="201"/>
    </location>
</feature>
<gene>
    <name evidence="2" type="ORF">ENU20_03535</name>
</gene>
<dbReference type="AlphaFoldDB" id="A0A7C4NQ28"/>
<sequence length="246" mass="28586">MIRIIATADVHSPRFIELFMKSLDQVVVQPDLVVLAGDMVEKNNIYALQPVYNAIIDRFRGIPIVSVFGNEEFRGFEDKYRTLYSGFKWLNDEYVVLDIKGFRVAIIGTRGSLDKPTTWQIRNIPGISNYYRELPYIISRYVDEARLQRIDYLVLISHYGVTYENLDGEDKSIWPYLACRKFEEIIVSKQIDLVIHAHAHKGIKECIYISGTPVYNVSLPARCRLVEIILEKKKAYGLEKWFVKVE</sequence>
<comment type="caution">
    <text evidence="2">The sequence shown here is derived from an EMBL/GenBank/DDBJ whole genome shotgun (WGS) entry which is preliminary data.</text>
</comment>
<reference evidence="2" key="1">
    <citation type="journal article" date="2020" name="mSystems">
        <title>Genome- and Community-Level Interaction Insights into Carbon Utilization and Element Cycling Functions of Hydrothermarchaeota in Hydrothermal Sediment.</title>
        <authorList>
            <person name="Zhou Z."/>
            <person name="Liu Y."/>
            <person name="Xu W."/>
            <person name="Pan J."/>
            <person name="Luo Z.H."/>
            <person name="Li M."/>
        </authorList>
    </citation>
    <scope>NUCLEOTIDE SEQUENCE [LARGE SCALE GENOMIC DNA]</scope>
    <source>
        <strain evidence="2">SpSt-648</strain>
    </source>
</reference>
<dbReference type="InterPro" id="IPR051158">
    <property type="entry name" value="Metallophosphoesterase_sf"/>
</dbReference>
<dbReference type="Gene3D" id="3.60.21.10">
    <property type="match status" value="1"/>
</dbReference>
<organism evidence="2">
    <name type="scientific">Staphylothermus marinus</name>
    <dbReference type="NCBI Taxonomy" id="2280"/>
    <lineage>
        <taxon>Archaea</taxon>
        <taxon>Thermoproteota</taxon>
        <taxon>Thermoprotei</taxon>
        <taxon>Desulfurococcales</taxon>
        <taxon>Desulfurococcaceae</taxon>
        <taxon>Staphylothermus</taxon>
    </lineage>
</organism>
<evidence type="ECO:0000313" key="2">
    <source>
        <dbReference type="EMBL" id="HGQ74130.1"/>
    </source>
</evidence>
<dbReference type="InterPro" id="IPR029052">
    <property type="entry name" value="Metallo-depent_PP-like"/>
</dbReference>
<dbReference type="EMBL" id="DTBP01000023">
    <property type="protein sequence ID" value="HGQ74130.1"/>
    <property type="molecule type" value="Genomic_DNA"/>
</dbReference>
<name>A0A7C4NQ28_STAMA</name>
<accession>A0A7C4NQ28</accession>
<proteinExistence type="predicted"/>
<dbReference type="SUPFAM" id="SSF56300">
    <property type="entry name" value="Metallo-dependent phosphatases"/>
    <property type="match status" value="1"/>
</dbReference>
<dbReference type="InterPro" id="IPR004843">
    <property type="entry name" value="Calcineurin-like_PHP"/>
</dbReference>
<protein>
    <submittedName>
        <fullName evidence="2">Metallophosphoesterase</fullName>
    </submittedName>
</protein>
<dbReference type="GO" id="GO:0016787">
    <property type="term" value="F:hydrolase activity"/>
    <property type="evidence" value="ECO:0007669"/>
    <property type="project" value="InterPro"/>
</dbReference>
<dbReference type="PANTHER" id="PTHR31302:SF0">
    <property type="entry name" value="TRANSMEMBRANE PROTEIN WITH METALLOPHOSPHOESTERASE DOMAIN"/>
    <property type="match status" value="1"/>
</dbReference>
<dbReference type="Pfam" id="PF00149">
    <property type="entry name" value="Metallophos"/>
    <property type="match status" value="1"/>
</dbReference>